<evidence type="ECO:0000313" key="1">
    <source>
        <dbReference type="EMBL" id="GES99110.1"/>
    </source>
</evidence>
<sequence length="105" mass="11610">MGSVGSAAKYPLQNSRWPAGGLLQNSRTPIAKYPGVLLQNSRTPAAKYPGGLLQNIRTPAMKINPLMRVPSLQIAINFTIKFILFRSISILMKEAHLDLIMYSLQ</sequence>
<proteinExistence type="predicted"/>
<protein>
    <submittedName>
        <fullName evidence="1">Uncharacterized protein</fullName>
    </submittedName>
</protein>
<organism evidence="1 2">
    <name type="scientific">Rhizophagus clarus</name>
    <dbReference type="NCBI Taxonomy" id="94130"/>
    <lineage>
        <taxon>Eukaryota</taxon>
        <taxon>Fungi</taxon>
        <taxon>Fungi incertae sedis</taxon>
        <taxon>Mucoromycota</taxon>
        <taxon>Glomeromycotina</taxon>
        <taxon>Glomeromycetes</taxon>
        <taxon>Glomerales</taxon>
        <taxon>Glomeraceae</taxon>
        <taxon>Rhizophagus</taxon>
    </lineage>
</organism>
<reference evidence="1" key="1">
    <citation type="submission" date="2019-10" db="EMBL/GenBank/DDBJ databases">
        <title>Conservation and host-specific expression of non-tandemly repeated heterogenous ribosome RNA gene in arbuscular mycorrhizal fungi.</title>
        <authorList>
            <person name="Maeda T."/>
            <person name="Kobayashi Y."/>
            <person name="Nakagawa T."/>
            <person name="Ezawa T."/>
            <person name="Yamaguchi K."/>
            <person name="Bino T."/>
            <person name="Nishimoto Y."/>
            <person name="Shigenobu S."/>
            <person name="Kawaguchi M."/>
        </authorList>
    </citation>
    <scope>NUCLEOTIDE SEQUENCE</scope>
    <source>
        <strain evidence="1">HR1</strain>
    </source>
</reference>
<dbReference type="AlphaFoldDB" id="A0A8H3R0B6"/>
<dbReference type="EMBL" id="BLAL01000278">
    <property type="protein sequence ID" value="GES99110.1"/>
    <property type="molecule type" value="Genomic_DNA"/>
</dbReference>
<accession>A0A8H3R0B6</accession>
<gene>
    <name evidence="1" type="ORF">RCL2_002562600</name>
</gene>
<evidence type="ECO:0000313" key="2">
    <source>
        <dbReference type="Proteomes" id="UP000615446"/>
    </source>
</evidence>
<comment type="caution">
    <text evidence="1">The sequence shown here is derived from an EMBL/GenBank/DDBJ whole genome shotgun (WGS) entry which is preliminary data.</text>
</comment>
<name>A0A8H3R0B6_9GLOM</name>
<dbReference type="Proteomes" id="UP000615446">
    <property type="component" value="Unassembled WGS sequence"/>
</dbReference>